<keyword evidence="2" id="KW-1185">Reference proteome</keyword>
<accession>A0ACB7NXM5</accession>
<organism evidence="1 2">
    <name type="scientific">Chaetomium tenue</name>
    <dbReference type="NCBI Taxonomy" id="1854479"/>
    <lineage>
        <taxon>Eukaryota</taxon>
        <taxon>Fungi</taxon>
        <taxon>Dikarya</taxon>
        <taxon>Ascomycota</taxon>
        <taxon>Pezizomycotina</taxon>
        <taxon>Sordariomycetes</taxon>
        <taxon>Sordariomycetidae</taxon>
        <taxon>Sordariales</taxon>
        <taxon>Chaetomiaceae</taxon>
        <taxon>Chaetomium</taxon>
    </lineage>
</organism>
<dbReference type="Proteomes" id="UP000724584">
    <property type="component" value="Unassembled WGS sequence"/>
</dbReference>
<reference evidence="1 2" key="1">
    <citation type="journal article" date="2021" name="Nat. Commun.">
        <title>Genetic determinants of endophytism in the Arabidopsis root mycobiome.</title>
        <authorList>
            <person name="Mesny F."/>
            <person name="Miyauchi S."/>
            <person name="Thiergart T."/>
            <person name="Pickel B."/>
            <person name="Atanasova L."/>
            <person name="Karlsson M."/>
            <person name="Huettel B."/>
            <person name="Barry K.W."/>
            <person name="Haridas S."/>
            <person name="Chen C."/>
            <person name="Bauer D."/>
            <person name="Andreopoulos W."/>
            <person name="Pangilinan J."/>
            <person name="LaButti K."/>
            <person name="Riley R."/>
            <person name="Lipzen A."/>
            <person name="Clum A."/>
            <person name="Drula E."/>
            <person name="Henrissat B."/>
            <person name="Kohler A."/>
            <person name="Grigoriev I.V."/>
            <person name="Martin F.M."/>
            <person name="Hacquard S."/>
        </authorList>
    </citation>
    <scope>NUCLEOTIDE SEQUENCE [LARGE SCALE GENOMIC DNA]</scope>
    <source>
        <strain evidence="1 2">MPI-SDFR-AT-0079</strain>
    </source>
</reference>
<gene>
    <name evidence="1" type="ORF">F5144DRAFT_656671</name>
</gene>
<proteinExistence type="predicted"/>
<name>A0ACB7NXM5_9PEZI</name>
<sequence>MVRVTTGPNHTTPSPILEKRAPAVLVGWFSERLLPWRACEHGSVSPGGAAENCHWRKRRRSLAEDGILAPHAARDRQATLGVRMVGGDGPNLRMVFLPTRLIEPAPVPQDYARKFPASRINRNPLPLERPPQPAAMSLHWLPETFGWIQLAKGYEKRTQHCT</sequence>
<evidence type="ECO:0000313" key="1">
    <source>
        <dbReference type="EMBL" id="KAH6622869.1"/>
    </source>
</evidence>
<protein>
    <submittedName>
        <fullName evidence="1">Uncharacterized protein</fullName>
    </submittedName>
</protein>
<comment type="caution">
    <text evidence="1">The sequence shown here is derived from an EMBL/GenBank/DDBJ whole genome shotgun (WGS) entry which is preliminary data.</text>
</comment>
<evidence type="ECO:0000313" key="2">
    <source>
        <dbReference type="Proteomes" id="UP000724584"/>
    </source>
</evidence>
<dbReference type="EMBL" id="JAGIZQ010000006">
    <property type="protein sequence ID" value="KAH6622869.1"/>
    <property type="molecule type" value="Genomic_DNA"/>
</dbReference>